<name>A0AB34H2J7_ESCRO</name>
<evidence type="ECO:0000256" key="1">
    <source>
        <dbReference type="SAM" id="MobiDB-lite"/>
    </source>
</evidence>
<protein>
    <submittedName>
        <fullName evidence="2">Uncharacterized protein</fullName>
    </submittedName>
</protein>
<organism evidence="2 3">
    <name type="scientific">Eschrichtius robustus</name>
    <name type="common">California gray whale</name>
    <name type="synonym">Eschrichtius gibbosus</name>
    <dbReference type="NCBI Taxonomy" id="9764"/>
    <lineage>
        <taxon>Eukaryota</taxon>
        <taxon>Metazoa</taxon>
        <taxon>Chordata</taxon>
        <taxon>Craniata</taxon>
        <taxon>Vertebrata</taxon>
        <taxon>Euteleostomi</taxon>
        <taxon>Mammalia</taxon>
        <taxon>Eutheria</taxon>
        <taxon>Laurasiatheria</taxon>
        <taxon>Artiodactyla</taxon>
        <taxon>Whippomorpha</taxon>
        <taxon>Cetacea</taxon>
        <taxon>Mysticeti</taxon>
        <taxon>Eschrichtiidae</taxon>
        <taxon>Eschrichtius</taxon>
    </lineage>
</organism>
<dbReference type="EMBL" id="JAIQCJ010002027">
    <property type="protein sequence ID" value="KAJ8784920.1"/>
    <property type="molecule type" value="Genomic_DNA"/>
</dbReference>
<accession>A0AB34H2J7</accession>
<proteinExistence type="predicted"/>
<feature type="compositionally biased region" description="Basic and acidic residues" evidence="1">
    <location>
        <begin position="1"/>
        <end position="19"/>
    </location>
</feature>
<dbReference type="Proteomes" id="UP001159641">
    <property type="component" value="Unassembled WGS sequence"/>
</dbReference>
<keyword evidence="3" id="KW-1185">Reference proteome</keyword>
<evidence type="ECO:0000313" key="2">
    <source>
        <dbReference type="EMBL" id="KAJ8784920.1"/>
    </source>
</evidence>
<sequence length="252" mass="27713">MPTDHQHRTLIYDDTEARETGQTAAYHTEDQLLDQELKRDEYPGNEQEQPRPRHSSELLLGFSSVTTQPSPPPWSLPRQCPVSSARGHPARRVMALGTRHTHCELSEGGTQPLLCVCRTDRQSRLSRSWQRGILGDGLGPRFSFRYRQTRGAPNTRIPTFLPPWHSGEGRRRSLQEVSGPGPPIHSLTTGANRGAARVTLGGHRPSASPGLPGPQDGRRTTSDSPTPANICDPEGGQRAGWDAGAQMDLKDK</sequence>
<feature type="compositionally biased region" description="Basic and acidic residues" evidence="1">
    <location>
        <begin position="27"/>
        <end position="56"/>
    </location>
</feature>
<reference evidence="2 3" key="1">
    <citation type="submission" date="2022-11" db="EMBL/GenBank/DDBJ databases">
        <title>Whole genome sequence of Eschrichtius robustus ER-17-0199.</title>
        <authorList>
            <person name="Bruniche-Olsen A."/>
            <person name="Black A.N."/>
            <person name="Fields C.J."/>
            <person name="Walden K."/>
            <person name="Dewoody J.A."/>
        </authorList>
    </citation>
    <scope>NUCLEOTIDE SEQUENCE [LARGE SCALE GENOMIC DNA]</scope>
    <source>
        <strain evidence="2">ER-17-0199</strain>
        <tissue evidence="2">Blubber</tissue>
    </source>
</reference>
<gene>
    <name evidence="2" type="ORF">J1605_007476</name>
</gene>
<feature type="region of interest" description="Disordered" evidence="1">
    <location>
        <begin position="1"/>
        <end position="20"/>
    </location>
</feature>
<feature type="region of interest" description="Disordered" evidence="1">
    <location>
        <begin position="25"/>
        <end position="85"/>
    </location>
</feature>
<evidence type="ECO:0000313" key="3">
    <source>
        <dbReference type="Proteomes" id="UP001159641"/>
    </source>
</evidence>
<comment type="caution">
    <text evidence="2">The sequence shown here is derived from an EMBL/GenBank/DDBJ whole genome shotgun (WGS) entry which is preliminary data.</text>
</comment>
<dbReference type="AlphaFoldDB" id="A0AB34H2J7"/>
<feature type="region of interest" description="Disordered" evidence="1">
    <location>
        <begin position="153"/>
        <end position="252"/>
    </location>
</feature>